<dbReference type="PANTHER" id="PTHR47619:SF1">
    <property type="entry name" value="EXODEOXYRIBONUCLEASE WALJ"/>
    <property type="match status" value="1"/>
</dbReference>
<dbReference type="InterPro" id="IPR036866">
    <property type="entry name" value="RibonucZ/Hydroxyglut_hydro"/>
</dbReference>
<reference evidence="3" key="1">
    <citation type="submission" date="2016-03" db="EMBL/GenBank/DDBJ databases">
        <title>Complete genome sequence of Solimmundus cernigliae, representing a novel lineage of polycyclic aromatic hydrocarbon degraders within the Gammaproteobacteria.</title>
        <authorList>
            <person name="Singleton D.R."/>
            <person name="Dickey A.N."/>
            <person name="Scholl E.H."/>
            <person name="Wright F.A."/>
            <person name="Aitken M.D."/>
        </authorList>
    </citation>
    <scope>NUCLEOTIDE SEQUENCE [LARGE SCALE GENOMIC DNA]</scope>
    <source>
        <strain evidence="3">TR3.2</strain>
    </source>
</reference>
<dbReference type="OrthoDB" id="9803916at2"/>
<dbReference type="SUPFAM" id="SSF56281">
    <property type="entry name" value="Metallo-hydrolase/oxidoreductase"/>
    <property type="match status" value="1"/>
</dbReference>
<dbReference type="KEGG" id="gbi:PG2T_14510"/>
<dbReference type="Gene3D" id="3.60.15.10">
    <property type="entry name" value="Ribonuclease Z/Hydroxyacylglutathione hydrolase-like"/>
    <property type="match status" value="1"/>
</dbReference>
<dbReference type="RefSeq" id="WP_068807087.1">
    <property type="nucleotide sequence ID" value="NZ_CP014671.1"/>
</dbReference>
<evidence type="ECO:0000313" key="2">
    <source>
        <dbReference type="EMBL" id="ANX05273.1"/>
    </source>
</evidence>
<proteinExistence type="predicted"/>
<protein>
    <submittedName>
        <fullName evidence="2">MBL fold metallo-hydrolase</fullName>
    </submittedName>
</protein>
<dbReference type="EMBL" id="CP014671">
    <property type="protein sequence ID" value="ANX05273.1"/>
    <property type="molecule type" value="Genomic_DNA"/>
</dbReference>
<keyword evidence="3" id="KW-1185">Reference proteome</keyword>
<feature type="domain" description="Metallo-beta-lactamase" evidence="1">
    <location>
        <begin position="11"/>
        <end position="202"/>
    </location>
</feature>
<dbReference type="SMART" id="SM00849">
    <property type="entry name" value="Lactamase_B"/>
    <property type="match status" value="1"/>
</dbReference>
<accession>A0A1B1YXB8</accession>
<dbReference type="InterPro" id="IPR001279">
    <property type="entry name" value="Metallo-B-lactamas"/>
</dbReference>
<dbReference type="GO" id="GO:0016787">
    <property type="term" value="F:hydrolase activity"/>
    <property type="evidence" value="ECO:0007669"/>
    <property type="project" value="UniProtKB-KW"/>
</dbReference>
<name>A0A1B1YXB8_9GAMM</name>
<dbReference type="AlphaFoldDB" id="A0A1B1YXB8"/>
<dbReference type="Proteomes" id="UP000092952">
    <property type="component" value="Chromosome"/>
</dbReference>
<dbReference type="Pfam" id="PF12706">
    <property type="entry name" value="Lactamase_B_2"/>
    <property type="match status" value="1"/>
</dbReference>
<evidence type="ECO:0000313" key="3">
    <source>
        <dbReference type="Proteomes" id="UP000092952"/>
    </source>
</evidence>
<keyword evidence="2" id="KW-0378">Hydrolase</keyword>
<dbReference type="InterPro" id="IPR052533">
    <property type="entry name" value="WalJ/YycJ-like"/>
</dbReference>
<dbReference type="STRING" id="1810504.PG2T_14510"/>
<gene>
    <name evidence="2" type="ORF">PG2T_14510</name>
</gene>
<dbReference type="PANTHER" id="PTHR47619">
    <property type="entry name" value="METALLO-HYDROLASE YYCJ-RELATED"/>
    <property type="match status" value="1"/>
</dbReference>
<sequence>MRFASLGSGSRGNATLVQAGSTTLLIDCGFGLADTRRRLGRLGLELSDLTAILLTHEHGDHVAGVGPVARAGGMPVWATPGTLAALAPQVGELPQVRTINCHAPWEIGDLSITPFPVPHDGRESCQYLLSDGARRFAAVTDLGHTTAHMAALLGGCEGLLFECNHDRDLLLGGPYPPSLKRRVDGDLGHLSNDAAAAFIGGLDCRRLQHFVAAHLSEQNNRPELAQAAMAGALGCGADWIAVADQDLGIDWCELA</sequence>
<dbReference type="InParanoid" id="A0A1B1YXB8"/>
<evidence type="ECO:0000259" key="1">
    <source>
        <dbReference type="SMART" id="SM00849"/>
    </source>
</evidence>
<organism evidence="2 3">
    <name type="scientific">Immundisolibacter cernigliae</name>
    <dbReference type="NCBI Taxonomy" id="1810504"/>
    <lineage>
        <taxon>Bacteria</taxon>
        <taxon>Pseudomonadati</taxon>
        <taxon>Pseudomonadota</taxon>
        <taxon>Gammaproteobacteria</taxon>
        <taxon>Immundisolibacterales</taxon>
        <taxon>Immundisolibacteraceae</taxon>
        <taxon>Immundisolibacter</taxon>
    </lineage>
</organism>